<sequence length="350" mass="38583">MAAFKFAILIFIASQSAAHARVLDAQRGQSARDRSVVSEALDSCKDCTQIFELFVDMISNTDTQEKIKETLDELCSRLPGTQTQNLCQDQVAKYLPMAIKFLTGFIKPSQICTMLGLCHSQSQGKELELLTNYIAEARILPGAGTMTEVQSSVQCTLCHYLVKSLESLMPSTEEAIIQFLSKGCILLPGKMKDDCQALVDKYVRQVMAFLLSWATPETVCSLLRICTTQENPGTDCDACQTLEVLARFHLGSNATEHQASSFLESVCDLHPTAIPECDTFTQRHGPTLQRILGKPGNVLDVCQGALLCAMDREAGEGGDPCSKGRIYTCRDMKTAKECNSVSFCQEYLWK</sequence>
<evidence type="ECO:0000256" key="2">
    <source>
        <dbReference type="ARBA" id="ARBA00022525"/>
    </source>
</evidence>
<feature type="domain" description="Saposin B-type" evidence="8">
    <location>
        <begin position="151"/>
        <end position="230"/>
    </location>
</feature>
<feature type="chain" id="PRO_5038866578" evidence="7">
    <location>
        <begin position="21"/>
        <end position="350"/>
    </location>
</feature>
<evidence type="ECO:0000256" key="6">
    <source>
        <dbReference type="ARBA" id="ARBA00023180"/>
    </source>
</evidence>
<evidence type="ECO:0000259" key="8">
    <source>
        <dbReference type="PROSITE" id="PS50015"/>
    </source>
</evidence>
<dbReference type="InterPro" id="IPR011001">
    <property type="entry name" value="Saposin-like"/>
</dbReference>
<dbReference type="SMART" id="SM00741">
    <property type="entry name" value="SapB"/>
    <property type="match status" value="3"/>
</dbReference>
<feature type="domain" description="Saposin B-type" evidence="8">
    <location>
        <begin position="40"/>
        <end position="122"/>
    </location>
</feature>
<dbReference type="SUPFAM" id="SSF47862">
    <property type="entry name" value="Saposin"/>
    <property type="match status" value="3"/>
</dbReference>
<dbReference type="InterPro" id="IPR051428">
    <property type="entry name" value="Sphingo_Act-Surfact_Prot"/>
</dbReference>
<proteinExistence type="predicted"/>
<protein>
    <submittedName>
        <fullName evidence="10">Uncharacterized protein</fullName>
    </submittedName>
</protein>
<dbReference type="PROSITE" id="PS50015">
    <property type="entry name" value="SAP_B"/>
    <property type="match status" value="3"/>
</dbReference>
<comment type="caution">
    <text evidence="10">The sequence shown here is derived from an EMBL/GenBank/DDBJ whole genome shotgun (WGS) entry which is preliminary data.</text>
</comment>
<dbReference type="Pfam" id="PF02199">
    <property type="entry name" value="SapA"/>
    <property type="match status" value="1"/>
</dbReference>
<keyword evidence="6" id="KW-0325">Glycoprotein</keyword>
<keyword evidence="5" id="KW-1015">Disulfide bond</keyword>
<dbReference type="GO" id="GO:0006665">
    <property type="term" value="P:sphingolipid metabolic process"/>
    <property type="evidence" value="ECO:0007669"/>
    <property type="project" value="InterPro"/>
</dbReference>
<feature type="signal peptide" evidence="7">
    <location>
        <begin position="1"/>
        <end position="20"/>
    </location>
</feature>
<dbReference type="Pfam" id="PF05184">
    <property type="entry name" value="SapB_1"/>
    <property type="match status" value="2"/>
</dbReference>
<keyword evidence="4" id="KW-0677">Repeat</keyword>
<dbReference type="PRINTS" id="PR01797">
    <property type="entry name" value="SAPOSIN"/>
</dbReference>
<dbReference type="EMBL" id="JAFDVH010000006">
    <property type="protein sequence ID" value="KAG7476289.1"/>
    <property type="molecule type" value="Genomic_DNA"/>
</dbReference>
<evidence type="ECO:0000313" key="11">
    <source>
        <dbReference type="Proteomes" id="UP001046870"/>
    </source>
</evidence>
<dbReference type="OrthoDB" id="8889685at2759"/>
<evidence type="ECO:0000259" key="9">
    <source>
        <dbReference type="PROSITE" id="PS51110"/>
    </source>
</evidence>
<keyword evidence="2" id="KW-0964">Secreted</keyword>
<name>A0A9D3T7R2_MEGAT</name>
<dbReference type="GO" id="GO:0016020">
    <property type="term" value="C:membrane"/>
    <property type="evidence" value="ECO:0007669"/>
    <property type="project" value="GOC"/>
</dbReference>
<keyword evidence="3 7" id="KW-0732">Signal</keyword>
<dbReference type="AlphaFoldDB" id="A0A9D3T7R2"/>
<dbReference type="PANTHER" id="PTHR11480">
    <property type="entry name" value="SAPOSIN-RELATED"/>
    <property type="match status" value="1"/>
</dbReference>
<dbReference type="Proteomes" id="UP001046870">
    <property type="component" value="Chromosome 6"/>
</dbReference>
<evidence type="ECO:0000313" key="10">
    <source>
        <dbReference type="EMBL" id="KAG7476289.1"/>
    </source>
</evidence>
<dbReference type="GO" id="GO:0005576">
    <property type="term" value="C:extracellular region"/>
    <property type="evidence" value="ECO:0007669"/>
    <property type="project" value="UniProtKB-SubCell"/>
</dbReference>
<comment type="subcellular location">
    <subcellularLocation>
        <location evidence="1">Secreted</location>
    </subcellularLocation>
</comment>
<evidence type="ECO:0000256" key="7">
    <source>
        <dbReference type="SAM" id="SignalP"/>
    </source>
</evidence>
<dbReference type="SMART" id="SM00162">
    <property type="entry name" value="SAPA"/>
    <property type="match status" value="1"/>
</dbReference>
<dbReference type="Pfam" id="PF03489">
    <property type="entry name" value="SapB_2"/>
    <property type="match status" value="2"/>
</dbReference>
<organism evidence="10 11">
    <name type="scientific">Megalops atlanticus</name>
    <name type="common">Tarpon</name>
    <name type="synonym">Clupea gigantea</name>
    <dbReference type="NCBI Taxonomy" id="7932"/>
    <lineage>
        <taxon>Eukaryota</taxon>
        <taxon>Metazoa</taxon>
        <taxon>Chordata</taxon>
        <taxon>Craniata</taxon>
        <taxon>Vertebrata</taxon>
        <taxon>Euteleostomi</taxon>
        <taxon>Actinopterygii</taxon>
        <taxon>Neopterygii</taxon>
        <taxon>Teleostei</taxon>
        <taxon>Elopiformes</taxon>
        <taxon>Megalopidae</taxon>
        <taxon>Megalops</taxon>
    </lineage>
</organism>
<evidence type="ECO:0000256" key="5">
    <source>
        <dbReference type="ARBA" id="ARBA00023157"/>
    </source>
</evidence>
<feature type="domain" description="Saposin A-type" evidence="9">
    <location>
        <begin position="314"/>
        <end position="350"/>
    </location>
</feature>
<accession>A0A9D3T7R2</accession>
<feature type="domain" description="Saposin B-type" evidence="8">
    <location>
        <begin position="232"/>
        <end position="312"/>
    </location>
</feature>
<keyword evidence="11" id="KW-1185">Reference proteome</keyword>
<dbReference type="PROSITE" id="PS51110">
    <property type="entry name" value="SAP_A"/>
    <property type="match status" value="1"/>
</dbReference>
<gene>
    <name evidence="10" type="ORF">MATL_G00081450</name>
</gene>
<evidence type="ECO:0000256" key="3">
    <source>
        <dbReference type="ARBA" id="ARBA00022729"/>
    </source>
</evidence>
<dbReference type="InterPro" id="IPR008138">
    <property type="entry name" value="SapB_2"/>
</dbReference>
<dbReference type="GO" id="GO:0005764">
    <property type="term" value="C:lysosome"/>
    <property type="evidence" value="ECO:0007669"/>
    <property type="project" value="InterPro"/>
</dbReference>
<evidence type="ECO:0000256" key="4">
    <source>
        <dbReference type="ARBA" id="ARBA00022737"/>
    </source>
</evidence>
<dbReference type="InterPro" id="IPR008373">
    <property type="entry name" value="Saposin"/>
</dbReference>
<dbReference type="InterPro" id="IPR007856">
    <property type="entry name" value="SapB_1"/>
</dbReference>
<dbReference type="Gene3D" id="1.10.225.10">
    <property type="entry name" value="Saposin-like"/>
    <property type="match status" value="3"/>
</dbReference>
<evidence type="ECO:0000256" key="1">
    <source>
        <dbReference type="ARBA" id="ARBA00004613"/>
    </source>
</evidence>
<dbReference type="InterPro" id="IPR008139">
    <property type="entry name" value="SaposinB_dom"/>
</dbReference>
<reference evidence="10" key="1">
    <citation type="submission" date="2021-01" db="EMBL/GenBank/DDBJ databases">
        <authorList>
            <person name="Zahm M."/>
            <person name="Roques C."/>
            <person name="Cabau C."/>
            <person name="Klopp C."/>
            <person name="Donnadieu C."/>
            <person name="Jouanno E."/>
            <person name="Lampietro C."/>
            <person name="Louis A."/>
            <person name="Herpin A."/>
            <person name="Echchiki A."/>
            <person name="Berthelot C."/>
            <person name="Parey E."/>
            <person name="Roest-Crollius H."/>
            <person name="Braasch I."/>
            <person name="Postlethwait J."/>
            <person name="Bobe J."/>
            <person name="Montfort J."/>
            <person name="Bouchez O."/>
            <person name="Begum T."/>
            <person name="Mejri S."/>
            <person name="Adams A."/>
            <person name="Chen W.-J."/>
            <person name="Guiguen Y."/>
        </authorList>
    </citation>
    <scope>NUCLEOTIDE SEQUENCE</scope>
    <source>
        <strain evidence="10">YG-15Mar2019-1</strain>
        <tissue evidence="10">Brain</tissue>
    </source>
</reference>
<dbReference type="InterPro" id="IPR003119">
    <property type="entry name" value="SAP_A"/>
</dbReference>